<evidence type="ECO:0000313" key="6">
    <source>
        <dbReference type="Proteomes" id="UP000769157"/>
    </source>
</evidence>
<protein>
    <recommendedName>
        <fullName evidence="4">Rab-GAP TBC domain-containing protein</fullName>
    </recommendedName>
</protein>
<dbReference type="OrthoDB" id="26371at2759"/>
<feature type="region of interest" description="Disordered" evidence="3">
    <location>
        <begin position="70"/>
        <end position="104"/>
    </location>
</feature>
<dbReference type="GO" id="GO:0005096">
    <property type="term" value="F:GTPase activator activity"/>
    <property type="evidence" value="ECO:0007669"/>
    <property type="project" value="UniProtKB-KW"/>
</dbReference>
<sequence length="519" mass="60256">MDLGVLTKQEMSQVNDFVFGSEGYQNLSQAPSLLRTLTGLRKSPIDQSSLTLDSQKIIGASFSHLDLVASESQKRTSSPDTRSVHSNGSTKSPRPSLNLNMSRSKKLYDLSTQVDDDADWNDEIEDLTSPQDPKPQFYPDISDLTLQDSPMERNPSQQSVPVPDRTQPEHEPTEFLRPDYESIVKDPFVILERPSTDGKYAKFVKALTTQPFDMAELRKYAWSGIPPALRPLVWQILLGYLPANNSTRESVLSRKRKEYTNNMTQLFRAEKDQAMWHQISIDIPRTNPTIKLYSFESTQRSLEKILYLWAVRHPASGYVQGINDLATPFYQIFLSTYLCDHVNVETFNTNQLPQELVNCIEADTYWCLTKILDTIQDNFIHEQPGIIRQVSELRNLMRRDEPYLAQHFEEEGIDFIQFSFRWMNCMLMREFKLDLIVRMWDTYISNHPTGFNQFHIYVCCAFLRRFSDQLVEMDFQDIIMFLQDSSKTDDWTEADIEMMLSEAFVWQSLYENASAHLRT</sequence>
<evidence type="ECO:0000259" key="4">
    <source>
        <dbReference type="PROSITE" id="PS50086"/>
    </source>
</evidence>
<dbReference type="GO" id="GO:0071889">
    <property type="term" value="F:14-3-3 protein binding"/>
    <property type="evidence" value="ECO:0007669"/>
    <property type="project" value="UniProtKB-ARBA"/>
</dbReference>
<dbReference type="AlphaFoldDB" id="A0A9P8PB95"/>
<dbReference type="PANTHER" id="PTHR22957:SF26">
    <property type="entry name" value="LD44506P"/>
    <property type="match status" value="1"/>
</dbReference>
<dbReference type="PANTHER" id="PTHR22957">
    <property type="entry name" value="TBC1 DOMAIN FAMILY MEMBER GTPASE-ACTIVATING PROTEIN"/>
    <property type="match status" value="1"/>
</dbReference>
<feature type="domain" description="Rab-GAP TBC" evidence="4">
    <location>
        <begin position="224"/>
        <end position="447"/>
    </location>
</feature>
<dbReference type="RefSeq" id="XP_046063091.1">
    <property type="nucleotide sequence ID" value="XM_046203301.1"/>
</dbReference>
<comment type="caution">
    <text evidence="5">The sequence shown here is derived from an EMBL/GenBank/DDBJ whole genome shotgun (WGS) entry which is preliminary data.</text>
</comment>
<dbReference type="Proteomes" id="UP000769157">
    <property type="component" value="Unassembled WGS sequence"/>
</dbReference>
<dbReference type="FunFam" id="1.10.8.270:FF:000004">
    <property type="entry name" value="TBC1 domain family, member 22B"/>
    <property type="match status" value="1"/>
</dbReference>
<feature type="compositionally biased region" description="Polar residues" evidence="3">
    <location>
        <begin position="144"/>
        <end position="160"/>
    </location>
</feature>
<feature type="compositionally biased region" description="Polar residues" evidence="3">
    <location>
        <begin position="75"/>
        <end position="102"/>
    </location>
</feature>
<dbReference type="InterPro" id="IPR000195">
    <property type="entry name" value="Rab-GAP-TBC_dom"/>
</dbReference>
<dbReference type="Gene3D" id="1.10.8.270">
    <property type="entry name" value="putative rabgap domain of human tbc1 domain family member 14 like domains"/>
    <property type="match status" value="1"/>
</dbReference>
<evidence type="ECO:0000313" key="5">
    <source>
        <dbReference type="EMBL" id="KAH3668677.1"/>
    </source>
</evidence>
<dbReference type="Gene3D" id="1.10.472.80">
    <property type="entry name" value="Ypt/Rab-GAP domain of gyp1p, domain 3"/>
    <property type="match status" value="1"/>
</dbReference>
<feature type="region of interest" description="Disordered" evidence="3">
    <location>
        <begin position="123"/>
        <end position="172"/>
    </location>
</feature>
<gene>
    <name evidence="5" type="ORF">OGAPHI_002431</name>
</gene>
<organism evidence="5 6">
    <name type="scientific">Ogataea philodendri</name>
    <dbReference type="NCBI Taxonomy" id="1378263"/>
    <lineage>
        <taxon>Eukaryota</taxon>
        <taxon>Fungi</taxon>
        <taxon>Dikarya</taxon>
        <taxon>Ascomycota</taxon>
        <taxon>Saccharomycotina</taxon>
        <taxon>Pichiomycetes</taxon>
        <taxon>Pichiales</taxon>
        <taxon>Pichiaceae</taxon>
        <taxon>Ogataea</taxon>
    </lineage>
</organism>
<dbReference type="InterPro" id="IPR035969">
    <property type="entry name" value="Rab-GAP_TBC_sf"/>
</dbReference>
<dbReference type="GO" id="GO:0005795">
    <property type="term" value="C:Golgi stack"/>
    <property type="evidence" value="ECO:0007669"/>
    <property type="project" value="UniProtKB-SubCell"/>
</dbReference>
<name>A0A9P8PB95_9ASCO</name>
<dbReference type="EMBL" id="JAEUBE010000158">
    <property type="protein sequence ID" value="KAH3668677.1"/>
    <property type="molecule type" value="Genomic_DNA"/>
</dbReference>
<dbReference type="SUPFAM" id="SSF47923">
    <property type="entry name" value="Ypt/Rab-GAP domain of gyp1p"/>
    <property type="match status" value="2"/>
</dbReference>
<dbReference type="Pfam" id="PF00566">
    <property type="entry name" value="RabGAP-TBC"/>
    <property type="match status" value="1"/>
</dbReference>
<reference evidence="5" key="2">
    <citation type="submission" date="2021-01" db="EMBL/GenBank/DDBJ databases">
        <authorList>
            <person name="Schikora-Tamarit M.A."/>
        </authorList>
    </citation>
    <scope>NUCLEOTIDE SEQUENCE</scope>
    <source>
        <strain evidence="5">CBS6075</strain>
    </source>
</reference>
<reference evidence="5" key="1">
    <citation type="journal article" date="2021" name="Open Biol.">
        <title>Shared evolutionary footprints suggest mitochondrial oxidative damage underlies multiple complex I losses in fungi.</title>
        <authorList>
            <person name="Schikora-Tamarit M.A."/>
            <person name="Marcet-Houben M."/>
            <person name="Nosek J."/>
            <person name="Gabaldon T."/>
        </authorList>
    </citation>
    <scope>NUCLEOTIDE SEQUENCE</scope>
    <source>
        <strain evidence="5">CBS6075</strain>
    </source>
</reference>
<comment type="subcellular location">
    <subcellularLocation>
        <location evidence="1">Golgi apparatus</location>
        <location evidence="1">Golgi stack</location>
    </subcellularLocation>
</comment>
<evidence type="ECO:0000256" key="1">
    <source>
        <dbReference type="ARBA" id="ARBA00004348"/>
    </source>
</evidence>
<keyword evidence="6" id="KW-1185">Reference proteome</keyword>
<dbReference type="SMART" id="SM00164">
    <property type="entry name" value="TBC"/>
    <property type="match status" value="1"/>
</dbReference>
<dbReference type="Gene3D" id="1.10.10.750">
    <property type="entry name" value="Ypt/Rab-GAP domain of gyp1p, domain 1"/>
    <property type="match status" value="1"/>
</dbReference>
<accession>A0A9P8PB95</accession>
<dbReference type="GeneID" id="70234398"/>
<evidence type="ECO:0000256" key="3">
    <source>
        <dbReference type="SAM" id="MobiDB-lite"/>
    </source>
</evidence>
<keyword evidence="2" id="KW-0343">GTPase activation</keyword>
<proteinExistence type="predicted"/>
<dbReference type="FunFam" id="1.10.472.80:FF:000001">
    <property type="entry name" value="TBC1 domain family member 22B"/>
    <property type="match status" value="1"/>
</dbReference>
<evidence type="ECO:0000256" key="2">
    <source>
        <dbReference type="ARBA" id="ARBA00022468"/>
    </source>
</evidence>
<dbReference type="PROSITE" id="PS50086">
    <property type="entry name" value="TBC_RABGAP"/>
    <property type="match status" value="1"/>
</dbReference>